<feature type="compositionally biased region" description="Pro residues" evidence="1">
    <location>
        <begin position="275"/>
        <end position="292"/>
    </location>
</feature>
<dbReference type="InterPro" id="IPR054215">
    <property type="entry name" value="DUF6923"/>
</dbReference>
<dbReference type="RefSeq" id="WP_378310449.1">
    <property type="nucleotide sequence ID" value="NZ_JBHUKS010000027.1"/>
</dbReference>
<dbReference type="SUPFAM" id="SSF50969">
    <property type="entry name" value="YVTN repeat-like/Quinoprotein amine dehydrogenase"/>
    <property type="match status" value="1"/>
</dbReference>
<gene>
    <name evidence="3" type="ORF">ACFSVL_34860</name>
</gene>
<keyword evidence="4" id="KW-1185">Reference proteome</keyword>
<feature type="region of interest" description="Disordered" evidence="1">
    <location>
        <begin position="266"/>
        <end position="372"/>
    </location>
</feature>
<evidence type="ECO:0000313" key="3">
    <source>
        <dbReference type="EMBL" id="MFD2472622.1"/>
    </source>
</evidence>
<sequence>MRGSRYLTVVAAAAAVAGLLVASGWLAPARQRAAAASCRVLQVESQDGVSSDIMRLRLPSGARHLLHHSPFALNAIAYSASQDVTYGVANGRFHDGWHAVRIDSDGELTDLGPVGRQTHHGVWSWVTGATAGAMSGNSWYVKEGTSLYTVDVDPRSSGYLTATGPLLLQPWWLASGVDDFAYNPEDGLLYGVSSTGDGAVVTVNPVSGRVTRVPGEKFPDATYGSVVFGPDHRLYATANWIDGRSVTYRLDGGVAVEVSTGPSLAISDGAGCLAEPPPPPPPPPPSSSPSPTPSTSASPTPSSPPSSSSTPPSSTSSSPSPTPSPSPSPSPTPTPSSSPVRPTPTPTPTQTPEPPDAIIQPIPMPSPPEPPRVTRVKAVQKQAEKRAAKAGETVKKQRRWGITTILLIVGAGAVAARARRAR</sequence>
<organism evidence="3 4">
    <name type="scientific">Amycolatopsis silviterrae</name>
    <dbReference type="NCBI Taxonomy" id="1656914"/>
    <lineage>
        <taxon>Bacteria</taxon>
        <taxon>Bacillati</taxon>
        <taxon>Actinomycetota</taxon>
        <taxon>Actinomycetes</taxon>
        <taxon>Pseudonocardiales</taxon>
        <taxon>Pseudonocardiaceae</taxon>
        <taxon>Amycolatopsis</taxon>
    </lineage>
</organism>
<dbReference type="Proteomes" id="UP001597483">
    <property type="component" value="Unassembled WGS sequence"/>
</dbReference>
<dbReference type="EMBL" id="JBHUKS010000027">
    <property type="protein sequence ID" value="MFD2472622.1"/>
    <property type="molecule type" value="Genomic_DNA"/>
</dbReference>
<evidence type="ECO:0000259" key="2">
    <source>
        <dbReference type="Pfam" id="PF21959"/>
    </source>
</evidence>
<feature type="compositionally biased region" description="Pro residues" evidence="1">
    <location>
        <begin position="320"/>
        <end position="355"/>
    </location>
</feature>
<name>A0ABW5HIN2_9PSEU</name>
<dbReference type="InterPro" id="IPR011044">
    <property type="entry name" value="Quino_amine_DH_bsu"/>
</dbReference>
<evidence type="ECO:0000256" key="1">
    <source>
        <dbReference type="SAM" id="MobiDB-lite"/>
    </source>
</evidence>
<accession>A0ABW5HIN2</accession>
<feature type="compositionally biased region" description="Low complexity" evidence="1">
    <location>
        <begin position="293"/>
        <end position="319"/>
    </location>
</feature>
<proteinExistence type="predicted"/>
<comment type="caution">
    <text evidence="3">The sequence shown here is derived from an EMBL/GenBank/DDBJ whole genome shotgun (WGS) entry which is preliminary data.</text>
</comment>
<evidence type="ECO:0000313" key="4">
    <source>
        <dbReference type="Proteomes" id="UP001597483"/>
    </source>
</evidence>
<protein>
    <submittedName>
        <fullName evidence="3">DUF6923 family protein</fullName>
    </submittedName>
</protein>
<dbReference type="Pfam" id="PF21959">
    <property type="entry name" value="DUF6923"/>
    <property type="match status" value="1"/>
</dbReference>
<reference evidence="4" key="1">
    <citation type="journal article" date="2019" name="Int. J. Syst. Evol. Microbiol.">
        <title>The Global Catalogue of Microorganisms (GCM) 10K type strain sequencing project: providing services to taxonomists for standard genome sequencing and annotation.</title>
        <authorList>
            <consortium name="The Broad Institute Genomics Platform"/>
            <consortium name="The Broad Institute Genome Sequencing Center for Infectious Disease"/>
            <person name="Wu L."/>
            <person name="Ma J."/>
        </authorList>
    </citation>
    <scope>NUCLEOTIDE SEQUENCE [LARGE SCALE GENOMIC DNA]</scope>
    <source>
        <strain evidence="4">CGMCC 4.7641</strain>
    </source>
</reference>
<feature type="compositionally biased region" description="Pro residues" evidence="1">
    <location>
        <begin position="362"/>
        <end position="371"/>
    </location>
</feature>
<feature type="domain" description="DUF6923" evidence="2">
    <location>
        <begin position="69"/>
        <end position="226"/>
    </location>
</feature>